<accession>A0ABS9J4T4</accession>
<feature type="domain" description="Beta-lactamase-related" evidence="1">
    <location>
        <begin position="45"/>
        <end position="364"/>
    </location>
</feature>
<name>A0ABS9J4T4_9FLAO</name>
<evidence type="ECO:0000313" key="2">
    <source>
        <dbReference type="EMBL" id="MCF8715380.1"/>
    </source>
</evidence>
<dbReference type="PROSITE" id="PS51257">
    <property type="entry name" value="PROKAR_LIPOPROTEIN"/>
    <property type="match status" value="1"/>
</dbReference>
<dbReference type="Gene3D" id="3.40.710.10">
    <property type="entry name" value="DD-peptidase/beta-lactamase superfamily"/>
    <property type="match status" value="1"/>
</dbReference>
<dbReference type="GO" id="GO:0016787">
    <property type="term" value="F:hydrolase activity"/>
    <property type="evidence" value="ECO:0007669"/>
    <property type="project" value="UniProtKB-KW"/>
</dbReference>
<keyword evidence="3" id="KW-1185">Reference proteome</keyword>
<sequence length="451" mass="51598">MKFNIQNILLILSVYSFLFLVSSCKKETKKTVESKNAFTNDIALDSFFTELTDKGMFNGAVAVKKDGKLIFKKGYGIANFKLNTPFLPSTAMEVASVSKQFTAAAIQILAQQNELNINEYAYKYLGDEFPYKEIKVSHLLTHTSGLKDYEEYFKKEWDTTAIAYNQNIVNYFTEQKPPLESTPGEKYHYSNSGFVLLASIVEKVSGKTLDVFLDEHLFKTGHMNNSGFLERDSIWNINNYAPGYMLNPKTCSFDKPELLQGKKYYRFLSGRFGSGRLSTSIDDLLKWDSILHTNTLINEKSKSLAFTPHPPSKDSSDYGFGWHIPDTTAQNRIIYHTGSWAGNKSYIKRFINKKDVVIILNNTNSPYMVPIRKEIDKYVTNGTALTVPPLLGENVLEKEICKLSTDNIKSWYEKNQELKWDQKDLSNLKKFYLKNNEKNKSEIISVLLKLI</sequence>
<evidence type="ECO:0000259" key="1">
    <source>
        <dbReference type="Pfam" id="PF00144"/>
    </source>
</evidence>
<dbReference type="InterPro" id="IPR012338">
    <property type="entry name" value="Beta-lactam/transpept-like"/>
</dbReference>
<dbReference type="EMBL" id="JAETXX010000007">
    <property type="protein sequence ID" value="MCF8715380.1"/>
    <property type="molecule type" value="Genomic_DNA"/>
</dbReference>
<keyword evidence="2" id="KW-0378">Hydrolase</keyword>
<dbReference type="SUPFAM" id="SSF56601">
    <property type="entry name" value="beta-lactamase/transpeptidase-like"/>
    <property type="match status" value="1"/>
</dbReference>
<gene>
    <name evidence="2" type="ORF">JM658_11120</name>
</gene>
<dbReference type="PANTHER" id="PTHR46825:SF9">
    <property type="entry name" value="BETA-LACTAMASE-RELATED DOMAIN-CONTAINING PROTEIN"/>
    <property type="match status" value="1"/>
</dbReference>
<evidence type="ECO:0000313" key="3">
    <source>
        <dbReference type="Proteomes" id="UP000829517"/>
    </source>
</evidence>
<reference evidence="2 3" key="1">
    <citation type="submission" date="2021-01" db="EMBL/GenBank/DDBJ databases">
        <title>Genome sequencing of Joostella atrarenae M1-2 (= KCTC 23194).</title>
        <authorList>
            <person name="Zakaria M.R."/>
            <person name="Lam M.Q."/>
            <person name="Chong C.S."/>
        </authorList>
    </citation>
    <scope>NUCLEOTIDE SEQUENCE [LARGE SCALE GENOMIC DNA]</scope>
    <source>
        <strain evidence="2 3">M1-2</strain>
    </source>
</reference>
<protein>
    <submittedName>
        <fullName evidence="2">Serine hydrolase</fullName>
    </submittedName>
</protein>
<proteinExistence type="predicted"/>
<dbReference type="InterPro" id="IPR050491">
    <property type="entry name" value="AmpC-like"/>
</dbReference>
<dbReference type="InterPro" id="IPR001466">
    <property type="entry name" value="Beta-lactam-related"/>
</dbReference>
<dbReference type="Proteomes" id="UP000829517">
    <property type="component" value="Unassembled WGS sequence"/>
</dbReference>
<comment type="caution">
    <text evidence="2">The sequence shown here is derived from an EMBL/GenBank/DDBJ whole genome shotgun (WGS) entry which is preliminary data.</text>
</comment>
<organism evidence="2 3">
    <name type="scientific">Joostella atrarenae</name>
    <dbReference type="NCBI Taxonomy" id="679257"/>
    <lineage>
        <taxon>Bacteria</taxon>
        <taxon>Pseudomonadati</taxon>
        <taxon>Bacteroidota</taxon>
        <taxon>Flavobacteriia</taxon>
        <taxon>Flavobacteriales</taxon>
        <taxon>Flavobacteriaceae</taxon>
        <taxon>Joostella</taxon>
    </lineage>
</organism>
<dbReference type="Pfam" id="PF00144">
    <property type="entry name" value="Beta-lactamase"/>
    <property type="match status" value="1"/>
</dbReference>
<dbReference type="PANTHER" id="PTHR46825">
    <property type="entry name" value="D-ALANYL-D-ALANINE-CARBOXYPEPTIDASE/ENDOPEPTIDASE AMPH"/>
    <property type="match status" value="1"/>
</dbReference>
<dbReference type="RefSeq" id="WP_236959345.1">
    <property type="nucleotide sequence ID" value="NZ_JAETXX010000007.1"/>
</dbReference>